<proteinExistence type="predicted"/>
<dbReference type="CDD" id="cd00761">
    <property type="entry name" value="Glyco_tranf_GTA_type"/>
    <property type="match status" value="1"/>
</dbReference>
<dbReference type="SUPFAM" id="SSF53448">
    <property type="entry name" value="Nucleotide-diphospho-sugar transferases"/>
    <property type="match status" value="1"/>
</dbReference>
<feature type="domain" description="Glycosyltransferase 2-like" evidence="1">
    <location>
        <begin position="27"/>
        <end position="157"/>
    </location>
</feature>
<dbReference type="Proteomes" id="UP000432089">
    <property type="component" value="Unassembled WGS sequence"/>
</dbReference>
<dbReference type="InterPro" id="IPR001173">
    <property type="entry name" value="Glyco_trans_2-like"/>
</dbReference>
<gene>
    <name evidence="2" type="ORF">F6X38_11340</name>
</gene>
<dbReference type="PANTHER" id="PTHR22916">
    <property type="entry name" value="GLYCOSYLTRANSFERASE"/>
    <property type="match status" value="1"/>
</dbReference>
<keyword evidence="3" id="KW-1185">Reference proteome</keyword>
<dbReference type="InterPro" id="IPR029044">
    <property type="entry name" value="Nucleotide-diphossugar_trans"/>
</dbReference>
<comment type="caution">
    <text evidence="2">The sequence shown here is derived from an EMBL/GenBank/DDBJ whole genome shotgun (WGS) entry which is preliminary data.</text>
</comment>
<dbReference type="Gene3D" id="3.90.550.10">
    <property type="entry name" value="Spore Coat Polysaccharide Biosynthesis Protein SpsA, Chain A"/>
    <property type="match status" value="1"/>
</dbReference>
<accession>A0A7V7TWG7</accession>
<dbReference type="EMBL" id="VZDO01000008">
    <property type="protein sequence ID" value="KAB0679815.1"/>
    <property type="molecule type" value="Genomic_DNA"/>
</dbReference>
<dbReference type="AlphaFoldDB" id="A0A7V7TWG7"/>
<evidence type="ECO:0000259" key="1">
    <source>
        <dbReference type="Pfam" id="PF00535"/>
    </source>
</evidence>
<name>A0A7V7TWG7_9HYPH</name>
<sequence>MRPPRPYREWRAIEARFAERLRMRKLTICMPAFERPHLIGEAIESCFRQRFRPIEIIVGDDSVSDEVERVAVSMQPPPGVELHYRRNPETLGQSRNVNSLIEQATGSHLMLLHDDDLLCDGGVDILASQLEAHPNATCLYGLQYIVEEDGTIVAESTSSWNQRDRRVPPWAGVQASPLRAALWHQVPNNGYLLDAQAAKASPLRSEELVGHAVDADFIIGIAKKAEAGSFVFVPEYVSKYRLTRNSIARSRAINTREDLFFDSVLADQELEREDDARDDLLRRIAVGAALDAAMAGRRMEALRIMGSRYYGAPWLSRWTGYRLMAVATPGVAEKIKQFFV</sequence>
<reference evidence="2 3" key="1">
    <citation type="submission" date="2019-09" db="EMBL/GenBank/DDBJ databases">
        <title>YIM 132180 draft genome.</title>
        <authorList>
            <person name="Zhang K."/>
        </authorList>
    </citation>
    <scope>NUCLEOTIDE SEQUENCE [LARGE SCALE GENOMIC DNA]</scope>
    <source>
        <strain evidence="2 3">YIM 132180</strain>
    </source>
</reference>
<protein>
    <submittedName>
        <fullName evidence="2">Glycosyltransferase family 2 protein</fullName>
    </submittedName>
</protein>
<dbReference type="Pfam" id="PF00535">
    <property type="entry name" value="Glycos_transf_2"/>
    <property type="match status" value="1"/>
</dbReference>
<dbReference type="PANTHER" id="PTHR22916:SF3">
    <property type="entry name" value="UDP-GLCNAC:BETAGAL BETA-1,3-N-ACETYLGLUCOSAMINYLTRANSFERASE-LIKE PROTEIN 1"/>
    <property type="match status" value="1"/>
</dbReference>
<evidence type="ECO:0000313" key="2">
    <source>
        <dbReference type="EMBL" id="KAB0679815.1"/>
    </source>
</evidence>
<organism evidence="2 3">
    <name type="scientific">Plantimonas leprariae</name>
    <dbReference type="NCBI Taxonomy" id="2615207"/>
    <lineage>
        <taxon>Bacteria</taxon>
        <taxon>Pseudomonadati</taxon>
        <taxon>Pseudomonadota</taxon>
        <taxon>Alphaproteobacteria</taxon>
        <taxon>Hyphomicrobiales</taxon>
        <taxon>Aurantimonadaceae</taxon>
        <taxon>Plantimonas</taxon>
    </lineage>
</organism>
<dbReference type="GO" id="GO:0016758">
    <property type="term" value="F:hexosyltransferase activity"/>
    <property type="evidence" value="ECO:0007669"/>
    <property type="project" value="UniProtKB-ARBA"/>
</dbReference>
<evidence type="ECO:0000313" key="3">
    <source>
        <dbReference type="Proteomes" id="UP000432089"/>
    </source>
</evidence>
<keyword evidence="2" id="KW-0808">Transferase</keyword>